<dbReference type="PANTHER" id="PTHR30244:SF34">
    <property type="entry name" value="DTDP-4-AMINO-4,6-DIDEOXYGALACTOSE TRANSAMINASE"/>
    <property type="match status" value="1"/>
</dbReference>
<keyword evidence="4" id="KW-1185">Reference proteome</keyword>
<comment type="similarity">
    <text evidence="1 2">Belongs to the DegT/DnrJ/EryC1 family.</text>
</comment>
<dbReference type="InterPro" id="IPR015422">
    <property type="entry name" value="PyrdxlP-dep_Trfase_small"/>
</dbReference>
<keyword evidence="3" id="KW-0032">Aminotransferase</keyword>
<dbReference type="Gene3D" id="3.90.1150.10">
    <property type="entry name" value="Aspartate Aminotransferase, domain 1"/>
    <property type="match status" value="1"/>
</dbReference>
<dbReference type="InterPro" id="IPR015424">
    <property type="entry name" value="PyrdxlP-dep_Trfase"/>
</dbReference>
<evidence type="ECO:0000313" key="3">
    <source>
        <dbReference type="EMBL" id="MDQ0513085.1"/>
    </source>
</evidence>
<comment type="caution">
    <text evidence="3">The sequence shown here is derived from an EMBL/GenBank/DDBJ whole genome shotgun (WGS) entry which is preliminary data.</text>
</comment>
<sequence>MLVPFNRIELAGPELDYIREALGETVAGNGRFTQLCQQLLEQSYAGSRVLLTTSCTSALEMAGLLAGLGPGDEVIMPSFTFTSTANAVVLRGGVPVFVDIRPDTQNIDETRIEAAITPRTRAICVVHYAGVGCEMTAIGEIARRHGLTLIEDAAQAIGSTYRGRPLGTFGELSALSFHETKNVISGEGGALIINDPELMDRAEILWEKGTDRVRFRRGLVTKYTWVDVGSSFLPSDITAAFLYSQLQSMEAIIADRLGIWERYHAGLEPLEARGLITRPTVPDGCTTNGHIYYVLLDDANARDRWAAQLAEAGIDAFMHYVPLHSSPAGRRFGRTHGDLAVTDATAGRLLRLPVFPGMTAEQADLVIHAMHAIARGPSVRQLEGSR</sequence>
<dbReference type="EC" id="2.6.1.59" evidence="3"/>
<organism evidence="3 4">
    <name type="scientific">Ancylobacter amanitiformis</name>
    <dbReference type="NCBI Taxonomy" id="217069"/>
    <lineage>
        <taxon>Bacteria</taxon>
        <taxon>Pseudomonadati</taxon>
        <taxon>Pseudomonadota</taxon>
        <taxon>Alphaproteobacteria</taxon>
        <taxon>Hyphomicrobiales</taxon>
        <taxon>Xanthobacteraceae</taxon>
        <taxon>Ancylobacter</taxon>
    </lineage>
</organism>
<evidence type="ECO:0000256" key="1">
    <source>
        <dbReference type="ARBA" id="ARBA00037999"/>
    </source>
</evidence>
<dbReference type="SUPFAM" id="SSF53383">
    <property type="entry name" value="PLP-dependent transferases"/>
    <property type="match status" value="1"/>
</dbReference>
<dbReference type="GO" id="GO:0019180">
    <property type="term" value="F:dTDP-4-amino-4,6-dideoxygalactose transaminase activity"/>
    <property type="evidence" value="ECO:0007669"/>
    <property type="project" value="UniProtKB-EC"/>
</dbReference>
<evidence type="ECO:0000256" key="2">
    <source>
        <dbReference type="RuleBase" id="RU004508"/>
    </source>
</evidence>
<protein>
    <submittedName>
        <fullName evidence="3">dTDP-4-amino-4,6-dideoxygalactose transaminase</fullName>
        <ecNumber evidence="3">2.6.1.59</ecNumber>
    </submittedName>
</protein>
<keyword evidence="2" id="KW-0663">Pyridoxal phosphate</keyword>
<dbReference type="NCBIfam" id="TIGR02379">
    <property type="entry name" value="ECA_wecE"/>
    <property type="match status" value="1"/>
</dbReference>
<dbReference type="InterPro" id="IPR015421">
    <property type="entry name" value="PyrdxlP-dep_Trfase_major"/>
</dbReference>
<name>A0ABU0LWM7_9HYPH</name>
<gene>
    <name evidence="3" type="ORF">QOZ99_004001</name>
</gene>
<reference evidence="3 4" key="1">
    <citation type="submission" date="2023-07" db="EMBL/GenBank/DDBJ databases">
        <title>Genomic Encyclopedia of Type Strains, Phase IV (KMG-IV): sequencing the most valuable type-strain genomes for metagenomic binning, comparative biology and taxonomic classification.</title>
        <authorList>
            <person name="Goeker M."/>
        </authorList>
    </citation>
    <scope>NUCLEOTIDE SEQUENCE [LARGE SCALE GENOMIC DNA]</scope>
    <source>
        <strain evidence="3 4">DSM 15561</strain>
    </source>
</reference>
<proteinExistence type="inferred from homology"/>
<dbReference type="PIRSF" id="PIRSF000390">
    <property type="entry name" value="PLP_StrS"/>
    <property type="match status" value="1"/>
</dbReference>
<dbReference type="CDD" id="cd00616">
    <property type="entry name" value="AHBA_syn"/>
    <property type="match status" value="1"/>
</dbReference>
<dbReference type="NCBIfam" id="NF008687">
    <property type="entry name" value="PRK11706.1"/>
    <property type="match status" value="1"/>
</dbReference>
<accession>A0ABU0LWM7</accession>
<dbReference type="Gene3D" id="3.40.640.10">
    <property type="entry name" value="Type I PLP-dependent aspartate aminotransferase-like (Major domain)"/>
    <property type="match status" value="1"/>
</dbReference>
<dbReference type="RefSeq" id="WP_306891729.1">
    <property type="nucleotide sequence ID" value="NZ_JAUSVR010000021.1"/>
</dbReference>
<evidence type="ECO:0000313" key="4">
    <source>
        <dbReference type="Proteomes" id="UP001235094"/>
    </source>
</evidence>
<dbReference type="PANTHER" id="PTHR30244">
    <property type="entry name" value="TRANSAMINASE"/>
    <property type="match status" value="1"/>
</dbReference>
<dbReference type="Pfam" id="PF01041">
    <property type="entry name" value="DegT_DnrJ_EryC1"/>
    <property type="match status" value="1"/>
</dbReference>
<keyword evidence="3" id="KW-0808">Transferase</keyword>
<dbReference type="Proteomes" id="UP001235094">
    <property type="component" value="Unassembled WGS sequence"/>
</dbReference>
<dbReference type="EMBL" id="JAUSVR010000021">
    <property type="protein sequence ID" value="MDQ0513085.1"/>
    <property type="molecule type" value="Genomic_DNA"/>
</dbReference>
<dbReference type="InterPro" id="IPR012749">
    <property type="entry name" value="WecE-like"/>
</dbReference>
<dbReference type="InterPro" id="IPR000653">
    <property type="entry name" value="DegT/StrS_aminotransferase"/>
</dbReference>